<protein>
    <recommendedName>
        <fullName evidence="4">Transposase</fullName>
    </recommendedName>
</protein>
<proteinExistence type="predicted"/>
<evidence type="ECO:0000313" key="3">
    <source>
        <dbReference type="Proteomes" id="UP001500603"/>
    </source>
</evidence>
<dbReference type="Proteomes" id="UP001500603">
    <property type="component" value="Unassembled WGS sequence"/>
</dbReference>
<evidence type="ECO:0000313" key="2">
    <source>
        <dbReference type="EMBL" id="GAA5060559.1"/>
    </source>
</evidence>
<organism evidence="2 3">
    <name type="scientific">Nocardia callitridis</name>
    <dbReference type="NCBI Taxonomy" id="648753"/>
    <lineage>
        <taxon>Bacteria</taxon>
        <taxon>Bacillati</taxon>
        <taxon>Actinomycetota</taxon>
        <taxon>Actinomycetes</taxon>
        <taxon>Mycobacteriales</taxon>
        <taxon>Nocardiaceae</taxon>
        <taxon>Nocardia</taxon>
    </lineage>
</organism>
<sequence>MAPVEAAHCQARIKSTGTTQGNSADAGKVRRAFGARSIGPGVLAGRVATWTSGMARSRVSGGDAHDSLLV</sequence>
<evidence type="ECO:0008006" key="4">
    <source>
        <dbReference type="Google" id="ProtNLM"/>
    </source>
</evidence>
<feature type="compositionally biased region" description="Polar residues" evidence="1">
    <location>
        <begin position="13"/>
        <end position="23"/>
    </location>
</feature>
<dbReference type="EMBL" id="BAABJM010000004">
    <property type="protein sequence ID" value="GAA5060559.1"/>
    <property type="molecule type" value="Genomic_DNA"/>
</dbReference>
<reference evidence="3" key="1">
    <citation type="journal article" date="2019" name="Int. J. Syst. Evol. Microbiol.">
        <title>The Global Catalogue of Microorganisms (GCM) 10K type strain sequencing project: providing services to taxonomists for standard genome sequencing and annotation.</title>
        <authorList>
            <consortium name="The Broad Institute Genomics Platform"/>
            <consortium name="The Broad Institute Genome Sequencing Center for Infectious Disease"/>
            <person name="Wu L."/>
            <person name="Ma J."/>
        </authorList>
    </citation>
    <scope>NUCLEOTIDE SEQUENCE [LARGE SCALE GENOMIC DNA]</scope>
    <source>
        <strain evidence="3">JCM 18298</strain>
    </source>
</reference>
<keyword evidence="3" id="KW-1185">Reference proteome</keyword>
<name>A0ABP9KNX6_9NOCA</name>
<gene>
    <name evidence="2" type="ORF">GCM10023318_42170</name>
</gene>
<comment type="caution">
    <text evidence="2">The sequence shown here is derived from an EMBL/GenBank/DDBJ whole genome shotgun (WGS) entry which is preliminary data.</text>
</comment>
<feature type="region of interest" description="Disordered" evidence="1">
    <location>
        <begin position="1"/>
        <end position="26"/>
    </location>
</feature>
<accession>A0ABP9KNX6</accession>
<evidence type="ECO:0000256" key="1">
    <source>
        <dbReference type="SAM" id="MobiDB-lite"/>
    </source>
</evidence>